<proteinExistence type="predicted"/>
<comment type="caution">
    <text evidence="1">The sequence shown here is derived from an EMBL/GenBank/DDBJ whole genome shotgun (WGS) entry which is preliminary data.</text>
</comment>
<dbReference type="Proteomes" id="UP000076796">
    <property type="component" value="Unassembled WGS sequence"/>
</dbReference>
<dbReference type="RefSeq" id="WP_006209318.1">
    <property type="nucleotide sequence ID" value="NZ_CBCSBX010000014.1"/>
</dbReference>
<organism evidence="1 2">
    <name type="scientific">Paenibacillus glucanolyticus</name>
    <dbReference type="NCBI Taxonomy" id="59843"/>
    <lineage>
        <taxon>Bacteria</taxon>
        <taxon>Bacillati</taxon>
        <taxon>Bacillota</taxon>
        <taxon>Bacilli</taxon>
        <taxon>Bacillales</taxon>
        <taxon>Paenibacillaceae</taxon>
        <taxon>Paenibacillus</taxon>
    </lineage>
</organism>
<name>A0A163LA44_9BACL</name>
<evidence type="ECO:0000313" key="2">
    <source>
        <dbReference type="Proteomes" id="UP000076796"/>
    </source>
</evidence>
<sequence>MKPSTPPLPSEEDEALIRDYLLYNLLQSLLKRDIQILKTLSLKMADLYILNLQYMQKGNSDHAWSVQQQMRQRGIRIQNQSRTAEDGVQVLYLCRGYERRLLSDWASLKEAIKEQLVSYLGTDLAAY</sequence>
<keyword evidence="2" id="KW-1185">Reference proteome</keyword>
<dbReference type="InterPro" id="IPR058600">
    <property type="entry name" value="YhjD-like"/>
</dbReference>
<dbReference type="KEGG" id="pglu:A3958_18840"/>
<accession>A0A163LA44</accession>
<protein>
    <submittedName>
        <fullName evidence="1">Uncharacterized protein</fullName>
    </submittedName>
</protein>
<evidence type="ECO:0000313" key="1">
    <source>
        <dbReference type="EMBL" id="KZS47935.1"/>
    </source>
</evidence>
<gene>
    <name evidence="1" type="ORF">AWU65_19430</name>
</gene>
<dbReference type="Pfam" id="PF26325">
    <property type="entry name" value="YhjD"/>
    <property type="match status" value="1"/>
</dbReference>
<dbReference type="GeneID" id="97556574"/>
<dbReference type="AlphaFoldDB" id="A0A163LA44"/>
<reference evidence="1" key="1">
    <citation type="journal article" date="2016" name="Genome Announc.">
        <title>Draft genomes of two strains of Paenibacillus glucanolyticus with capability to degrade lignocellulose.</title>
        <authorList>
            <person name="Mathews S.L."/>
            <person name="Pawlak J."/>
            <person name="Grunden A.M."/>
        </authorList>
    </citation>
    <scope>NUCLEOTIDE SEQUENCE [LARGE SCALE GENOMIC DNA]</scope>
    <source>
        <strain evidence="1">SLM1</strain>
    </source>
</reference>
<dbReference type="EMBL" id="LWMH01000001">
    <property type="protein sequence ID" value="KZS47935.1"/>
    <property type="molecule type" value="Genomic_DNA"/>
</dbReference>
<dbReference type="OrthoDB" id="2910298at2"/>